<dbReference type="PANTHER" id="PTHR37423">
    <property type="entry name" value="SOLUBLE LYTIC MUREIN TRANSGLYCOSYLASE-RELATED"/>
    <property type="match status" value="1"/>
</dbReference>
<dbReference type="EC" id="4.2.2.n1" evidence="4"/>
<gene>
    <name evidence="4" type="ORF">RZS28_10910</name>
</gene>
<protein>
    <submittedName>
        <fullName evidence="4">Lytic transglycosylase domain-containing protein</fullName>
        <ecNumber evidence="4">4.2.2.n1</ecNumber>
    </submittedName>
</protein>
<organism evidence="4 5">
    <name type="scientific">Methylocapsa polymorpha</name>
    <dbReference type="NCBI Taxonomy" id="3080828"/>
    <lineage>
        <taxon>Bacteria</taxon>
        <taxon>Pseudomonadati</taxon>
        <taxon>Pseudomonadota</taxon>
        <taxon>Alphaproteobacteria</taxon>
        <taxon>Hyphomicrobiales</taxon>
        <taxon>Beijerinckiaceae</taxon>
        <taxon>Methylocapsa</taxon>
    </lineage>
</organism>
<keyword evidence="5" id="KW-1185">Reference proteome</keyword>
<name>A0ABZ0HP07_9HYPH</name>
<evidence type="ECO:0000313" key="5">
    <source>
        <dbReference type="Proteomes" id="UP001626536"/>
    </source>
</evidence>
<dbReference type="EMBL" id="CP136862">
    <property type="protein sequence ID" value="WOJ88349.1"/>
    <property type="molecule type" value="Genomic_DNA"/>
</dbReference>
<keyword evidence="4" id="KW-0456">Lyase</keyword>
<dbReference type="RefSeq" id="WP_407337785.1">
    <property type="nucleotide sequence ID" value="NZ_CP136862.1"/>
</dbReference>
<feature type="domain" description="Transglycosylase SLT" evidence="3">
    <location>
        <begin position="13"/>
        <end position="113"/>
    </location>
</feature>
<dbReference type="Pfam" id="PF01464">
    <property type="entry name" value="SLT"/>
    <property type="match status" value="1"/>
</dbReference>
<accession>A0ABZ0HP07</accession>
<dbReference type="InterPro" id="IPR008258">
    <property type="entry name" value="Transglycosylase_SLT_dom_1"/>
</dbReference>
<evidence type="ECO:0000313" key="4">
    <source>
        <dbReference type="EMBL" id="WOJ88349.1"/>
    </source>
</evidence>
<evidence type="ECO:0000259" key="3">
    <source>
        <dbReference type="Pfam" id="PF01464"/>
    </source>
</evidence>
<dbReference type="Gene3D" id="1.10.530.10">
    <property type="match status" value="1"/>
</dbReference>
<evidence type="ECO:0000256" key="2">
    <source>
        <dbReference type="ARBA" id="ARBA00009387"/>
    </source>
</evidence>
<comment type="similarity">
    <text evidence="1">Belongs to the transglycosylase Slt family.</text>
</comment>
<comment type="similarity">
    <text evidence="2">Belongs to the virb1 family.</text>
</comment>
<dbReference type="CDD" id="cd00254">
    <property type="entry name" value="LT-like"/>
    <property type="match status" value="1"/>
</dbReference>
<dbReference type="GO" id="GO:0016829">
    <property type="term" value="F:lyase activity"/>
    <property type="evidence" value="ECO:0007669"/>
    <property type="project" value="UniProtKB-KW"/>
</dbReference>
<proteinExistence type="inferred from homology"/>
<dbReference type="SUPFAM" id="SSF53955">
    <property type="entry name" value="Lysozyme-like"/>
    <property type="match status" value="1"/>
</dbReference>
<sequence>MVERIADPFSAIVAEASLRFAVPARWIRAVMRTESQNDLHAVSPKGAMGLMQIMPSTWTLLRARLRLGDNPFDPHDNILAGAAFLRDLHDRYGSPGFLAAYNAGPGRYEDYLATGRPLPAETRDYVAALAPVIDDGWGDNSVPVVSAAGSWTKAPLFIGLDQGIQTVDQALLPLRPNRPSNGRRVVDVSALAPLSDGLFVLVSAREPVQ</sequence>
<dbReference type="InterPro" id="IPR023346">
    <property type="entry name" value="Lysozyme-like_dom_sf"/>
</dbReference>
<dbReference type="PANTHER" id="PTHR37423:SF2">
    <property type="entry name" value="MEMBRANE-BOUND LYTIC MUREIN TRANSGLYCOSYLASE C"/>
    <property type="match status" value="1"/>
</dbReference>
<evidence type="ECO:0000256" key="1">
    <source>
        <dbReference type="ARBA" id="ARBA00007734"/>
    </source>
</evidence>
<reference evidence="4 5" key="1">
    <citation type="submission" date="2023-10" db="EMBL/GenBank/DDBJ databases">
        <title>Novel methanotroph of the genus Methylocapsa from a subarctic wetland.</title>
        <authorList>
            <person name="Belova S.E."/>
            <person name="Oshkin I.Y."/>
            <person name="Miroshnikov K."/>
            <person name="Dedysh S.N."/>
        </authorList>
    </citation>
    <scope>NUCLEOTIDE SEQUENCE [LARGE SCALE GENOMIC DNA]</scope>
    <source>
        <strain evidence="4 5">RX1</strain>
    </source>
</reference>
<dbReference type="Proteomes" id="UP001626536">
    <property type="component" value="Chromosome"/>
</dbReference>